<dbReference type="InterPro" id="IPR013087">
    <property type="entry name" value="Znf_C2H2_type"/>
</dbReference>
<evidence type="ECO:0000259" key="8">
    <source>
        <dbReference type="PROSITE" id="PS50157"/>
    </source>
</evidence>
<comment type="subcellular location">
    <subcellularLocation>
        <location evidence="1">Nucleus</location>
    </subcellularLocation>
</comment>
<evidence type="ECO:0000256" key="5">
    <source>
        <dbReference type="ARBA" id="ARBA00022833"/>
    </source>
</evidence>
<dbReference type="GO" id="GO:0000981">
    <property type="term" value="F:DNA-binding transcription factor activity, RNA polymerase II-specific"/>
    <property type="evidence" value="ECO:0007669"/>
    <property type="project" value="InterPro"/>
</dbReference>
<dbReference type="SMART" id="SM00355">
    <property type="entry name" value="ZnF_C2H2"/>
    <property type="match status" value="2"/>
</dbReference>
<dbReference type="SUPFAM" id="SSF57667">
    <property type="entry name" value="beta-beta-alpha zinc fingers"/>
    <property type="match status" value="1"/>
</dbReference>
<dbReference type="CDD" id="cd12148">
    <property type="entry name" value="fungal_TF_MHR"/>
    <property type="match status" value="1"/>
</dbReference>
<accession>A0A9P4MIV7</accession>
<dbReference type="Pfam" id="PF00096">
    <property type="entry name" value="zf-C2H2"/>
    <property type="match status" value="1"/>
</dbReference>
<dbReference type="AlphaFoldDB" id="A0A9P4MIV7"/>
<evidence type="ECO:0000313" key="9">
    <source>
        <dbReference type="EMBL" id="KAF2151454.1"/>
    </source>
</evidence>
<evidence type="ECO:0000256" key="4">
    <source>
        <dbReference type="ARBA" id="ARBA00022771"/>
    </source>
</evidence>
<dbReference type="EMBL" id="ML996088">
    <property type="protein sequence ID" value="KAF2151454.1"/>
    <property type="molecule type" value="Genomic_DNA"/>
</dbReference>
<comment type="caution">
    <text evidence="9">The sequence shown here is derived from an EMBL/GenBank/DDBJ whole genome shotgun (WGS) entry which is preliminary data.</text>
</comment>
<evidence type="ECO:0000256" key="3">
    <source>
        <dbReference type="ARBA" id="ARBA00022737"/>
    </source>
</evidence>
<keyword evidence="4 7" id="KW-0863">Zinc-finger</keyword>
<evidence type="ECO:0000313" key="10">
    <source>
        <dbReference type="Proteomes" id="UP000799439"/>
    </source>
</evidence>
<keyword evidence="5" id="KW-0862">Zinc</keyword>
<evidence type="ECO:0000256" key="1">
    <source>
        <dbReference type="ARBA" id="ARBA00004123"/>
    </source>
</evidence>
<organism evidence="9 10">
    <name type="scientific">Myriangium duriaei CBS 260.36</name>
    <dbReference type="NCBI Taxonomy" id="1168546"/>
    <lineage>
        <taxon>Eukaryota</taxon>
        <taxon>Fungi</taxon>
        <taxon>Dikarya</taxon>
        <taxon>Ascomycota</taxon>
        <taxon>Pezizomycotina</taxon>
        <taxon>Dothideomycetes</taxon>
        <taxon>Dothideomycetidae</taxon>
        <taxon>Myriangiales</taxon>
        <taxon>Myriangiaceae</taxon>
        <taxon>Myriangium</taxon>
    </lineage>
</organism>
<dbReference type="InterPro" id="IPR007219">
    <property type="entry name" value="XnlR_reg_dom"/>
</dbReference>
<dbReference type="OrthoDB" id="276546at2759"/>
<dbReference type="GO" id="GO:0005634">
    <property type="term" value="C:nucleus"/>
    <property type="evidence" value="ECO:0007669"/>
    <property type="project" value="UniProtKB-SubCell"/>
</dbReference>
<keyword evidence="10" id="KW-1185">Reference proteome</keyword>
<keyword evidence="6" id="KW-0539">Nucleus</keyword>
<dbReference type="InterPro" id="IPR051059">
    <property type="entry name" value="VerF-like"/>
</dbReference>
<dbReference type="GO" id="GO:0000785">
    <property type="term" value="C:chromatin"/>
    <property type="evidence" value="ECO:0007669"/>
    <property type="project" value="TreeGrafter"/>
</dbReference>
<dbReference type="GO" id="GO:0006351">
    <property type="term" value="P:DNA-templated transcription"/>
    <property type="evidence" value="ECO:0007669"/>
    <property type="project" value="InterPro"/>
</dbReference>
<dbReference type="PROSITE" id="PS00028">
    <property type="entry name" value="ZINC_FINGER_C2H2_1"/>
    <property type="match status" value="2"/>
</dbReference>
<evidence type="ECO:0000256" key="6">
    <source>
        <dbReference type="ARBA" id="ARBA00023242"/>
    </source>
</evidence>
<protein>
    <recommendedName>
        <fullName evidence="8">C2H2-type domain-containing protein</fullName>
    </recommendedName>
</protein>
<dbReference type="Proteomes" id="UP000799439">
    <property type="component" value="Unassembled WGS sequence"/>
</dbReference>
<dbReference type="GO" id="GO:0008270">
    <property type="term" value="F:zinc ion binding"/>
    <property type="evidence" value="ECO:0007669"/>
    <property type="project" value="UniProtKB-KW"/>
</dbReference>
<feature type="domain" description="C2H2-type" evidence="8">
    <location>
        <begin position="42"/>
        <end position="69"/>
    </location>
</feature>
<proteinExistence type="predicted"/>
<reference evidence="9" key="1">
    <citation type="journal article" date="2020" name="Stud. Mycol.">
        <title>101 Dothideomycetes genomes: a test case for predicting lifestyles and emergence of pathogens.</title>
        <authorList>
            <person name="Haridas S."/>
            <person name="Albert R."/>
            <person name="Binder M."/>
            <person name="Bloem J."/>
            <person name="Labutti K."/>
            <person name="Salamov A."/>
            <person name="Andreopoulos B."/>
            <person name="Baker S."/>
            <person name="Barry K."/>
            <person name="Bills G."/>
            <person name="Bluhm B."/>
            <person name="Cannon C."/>
            <person name="Castanera R."/>
            <person name="Culley D."/>
            <person name="Daum C."/>
            <person name="Ezra D."/>
            <person name="Gonzalez J."/>
            <person name="Henrissat B."/>
            <person name="Kuo A."/>
            <person name="Liang C."/>
            <person name="Lipzen A."/>
            <person name="Lutzoni F."/>
            <person name="Magnuson J."/>
            <person name="Mondo S."/>
            <person name="Nolan M."/>
            <person name="Ohm R."/>
            <person name="Pangilinan J."/>
            <person name="Park H.-J."/>
            <person name="Ramirez L."/>
            <person name="Alfaro M."/>
            <person name="Sun H."/>
            <person name="Tritt A."/>
            <person name="Yoshinaga Y."/>
            <person name="Zwiers L.-H."/>
            <person name="Turgeon B."/>
            <person name="Goodwin S."/>
            <person name="Spatafora J."/>
            <person name="Crous P."/>
            <person name="Grigoriev I."/>
        </authorList>
    </citation>
    <scope>NUCLEOTIDE SEQUENCE</scope>
    <source>
        <strain evidence="9">CBS 260.36</strain>
    </source>
</reference>
<dbReference type="Pfam" id="PF04082">
    <property type="entry name" value="Fungal_trans"/>
    <property type="match status" value="1"/>
</dbReference>
<dbReference type="GO" id="GO:0000978">
    <property type="term" value="F:RNA polymerase II cis-regulatory region sequence-specific DNA binding"/>
    <property type="evidence" value="ECO:0007669"/>
    <property type="project" value="InterPro"/>
</dbReference>
<name>A0A9P4MIV7_9PEZI</name>
<dbReference type="InterPro" id="IPR036236">
    <property type="entry name" value="Znf_C2H2_sf"/>
</dbReference>
<keyword evidence="3" id="KW-0677">Repeat</keyword>
<dbReference type="PANTHER" id="PTHR40626">
    <property type="entry name" value="MIP31509P"/>
    <property type="match status" value="1"/>
</dbReference>
<evidence type="ECO:0000256" key="7">
    <source>
        <dbReference type="PROSITE-ProRule" id="PRU00042"/>
    </source>
</evidence>
<sequence>MPTARSRVSSKRFPCPVTGCTRNFSRQEHLQRHSLNHADKGLTCELCRAHFKRPDLLNRHLERHQQKASQGMALMTRKRMWEGIDGQITNASPSSGTPDFTASIHALTALATPPQSSTTSVEDTRLSLAEGSQASYNDTISHKRFDSDDRINATRVPSFQSGTDLWGPTFMSDTYEMHQPHPNGPFEEVFNPDTARSFNMPYTTSDNYDWLFSDVSQPRFEEHPGLPKSSPPVTLESRTAANTNHQHCDPTQSHLHTLATASQWVLQTDSINSHAGQAQINFFPSPSFEYSHFDSQRLVPGEEKAWEQNVLNGYIEYVAAKSEESSHEYPTIDSGVHASILEELGKACPTLPNGTPIQLNDPLLSMKSMQKFLHVFFEDFNNLYPMIHSATFDCSNAQPLLLLSMILLGATYCEKEAHQLAVCIHDILRPLILVHPDFGPEQPPLWILQTILLTECFGKSRAGQKQHAMSHLFHGMLINLIRRSDCQVVVPDLPTEAGGPVQQQWLTWANQEERKRLAQLCFLWDTEHAVLFGQSLCMSAFEMRSSLPCDRNLWDATTAEEWYKIACIRRSDDIPFFLSELRCYFSSSPRRADLNGFSRVLLLHGLMAISWDMDRRDQTSLGLMGDHFLQGGWRLHLKNAYDIWKADFDGYEQLTRRYYSADECKDTPCGTRERSSCLDKFFDGYRALYHAAQIVLSSEVIDLQIYAGARHILGRAVAKSDYARSKSVIRRWLTEQQQDAAHAAWHAACLLSSISRDEATFSTSDHALHYAWVIYLATLTIWTFHHGHSHSESDEMVWDTRKDMTCLIDHMVNSGPQALLPDVYVPALRNPTVGLIAVVARQLCKIRWSIIRDGMLVLRRLVSWRLVNEELH</sequence>
<evidence type="ECO:0000256" key="2">
    <source>
        <dbReference type="ARBA" id="ARBA00022723"/>
    </source>
</evidence>
<feature type="domain" description="C2H2-type" evidence="8">
    <location>
        <begin position="13"/>
        <end position="42"/>
    </location>
</feature>
<dbReference type="PROSITE" id="PS50157">
    <property type="entry name" value="ZINC_FINGER_C2H2_2"/>
    <property type="match status" value="2"/>
</dbReference>
<dbReference type="PANTHER" id="PTHR40626:SF18">
    <property type="entry name" value="NICOTINATE CATABOLISM CLUSTER-SPECIFIC TRANSCRIPTION FACTOR"/>
    <property type="match status" value="1"/>
</dbReference>
<gene>
    <name evidence="9" type="ORF">K461DRAFT_287213</name>
</gene>
<dbReference type="Gene3D" id="3.30.160.60">
    <property type="entry name" value="Classic Zinc Finger"/>
    <property type="match status" value="1"/>
</dbReference>
<keyword evidence="2" id="KW-0479">Metal-binding</keyword>